<feature type="region of interest" description="Disordered" evidence="1">
    <location>
        <begin position="62"/>
        <end position="84"/>
    </location>
</feature>
<feature type="compositionally biased region" description="Basic and acidic residues" evidence="1">
    <location>
        <begin position="66"/>
        <end position="76"/>
    </location>
</feature>
<evidence type="ECO:0000313" key="2">
    <source>
        <dbReference type="EMBL" id="TQN71768.1"/>
    </source>
</evidence>
<dbReference type="EMBL" id="PUHP01000235">
    <property type="protein sequence ID" value="TQN71768.1"/>
    <property type="molecule type" value="Genomic_DNA"/>
</dbReference>
<gene>
    <name evidence="2" type="ORF">CSHISOI_03744</name>
</gene>
<comment type="caution">
    <text evidence="2">The sequence shown here is derived from an EMBL/GenBank/DDBJ whole genome shotgun (WGS) entry which is preliminary data.</text>
</comment>
<protein>
    <submittedName>
        <fullName evidence="2">Uncharacterized protein</fullName>
    </submittedName>
</protein>
<name>A0A5Q4BXJ9_9PEZI</name>
<dbReference type="AlphaFoldDB" id="A0A5Q4BXJ9"/>
<evidence type="ECO:0000313" key="3">
    <source>
        <dbReference type="Proteomes" id="UP000326340"/>
    </source>
</evidence>
<evidence type="ECO:0000256" key="1">
    <source>
        <dbReference type="SAM" id="MobiDB-lite"/>
    </source>
</evidence>
<accession>A0A5Q4BXJ9</accession>
<reference evidence="2 3" key="1">
    <citation type="journal article" date="2019" name="Sci. Rep.">
        <title>Colletotrichum shisoi sp. nov., an anthracnose pathogen of Perilla frutescens in Japan: molecular phylogenetic, morphological and genomic evidence.</title>
        <authorList>
            <person name="Gan P."/>
            <person name="Tsushima A."/>
            <person name="Hiroyama R."/>
            <person name="Narusaka M."/>
            <person name="Takano Y."/>
            <person name="Narusaka Y."/>
            <person name="Kawaradani M."/>
            <person name="Damm U."/>
            <person name="Shirasu K."/>
        </authorList>
    </citation>
    <scope>NUCLEOTIDE SEQUENCE [LARGE SCALE GENOMIC DNA]</scope>
    <source>
        <strain evidence="2 3">PG-2018a</strain>
    </source>
</reference>
<sequence length="84" mass="8930">MGPWLMDGYPQHIDLGDICPWPLLVPLEFSAGPLAAGPGPRIESAEHPSRPQYDVPQFAHICPKTDPGDGGDHHPAASDPTIGI</sequence>
<proteinExistence type="predicted"/>
<dbReference type="Proteomes" id="UP000326340">
    <property type="component" value="Unassembled WGS sequence"/>
</dbReference>
<keyword evidence="3" id="KW-1185">Reference proteome</keyword>
<organism evidence="2 3">
    <name type="scientific">Colletotrichum shisoi</name>
    <dbReference type="NCBI Taxonomy" id="2078593"/>
    <lineage>
        <taxon>Eukaryota</taxon>
        <taxon>Fungi</taxon>
        <taxon>Dikarya</taxon>
        <taxon>Ascomycota</taxon>
        <taxon>Pezizomycotina</taxon>
        <taxon>Sordariomycetes</taxon>
        <taxon>Hypocreomycetidae</taxon>
        <taxon>Glomerellales</taxon>
        <taxon>Glomerellaceae</taxon>
        <taxon>Colletotrichum</taxon>
        <taxon>Colletotrichum destructivum species complex</taxon>
    </lineage>
</organism>